<dbReference type="EMBL" id="JANLCJ010000005">
    <property type="protein sequence ID" value="MCS5734856.1"/>
    <property type="molecule type" value="Genomic_DNA"/>
</dbReference>
<protein>
    <submittedName>
        <fullName evidence="2">Acyl-CoA carboxylase subunit epsilon</fullName>
    </submittedName>
</protein>
<evidence type="ECO:0000313" key="2">
    <source>
        <dbReference type="EMBL" id="MCS5734856.1"/>
    </source>
</evidence>
<name>A0ABT2H4K0_9MICO</name>
<proteinExistence type="predicted"/>
<comment type="caution">
    <text evidence="2">The sequence shown here is derived from an EMBL/GenBank/DDBJ whole genome shotgun (WGS) entry which is preliminary data.</text>
</comment>
<sequence>MNDSTPTSDSEPAIRVLTRGVTAEELAAVTAVIDAAVDEELAELHDDVRADPSAWERSQRSLRGPLHPDAGAWRSFSA</sequence>
<dbReference type="Pfam" id="PF13822">
    <property type="entry name" value="ACC_epsilon"/>
    <property type="match status" value="1"/>
</dbReference>
<dbReference type="InterPro" id="IPR032716">
    <property type="entry name" value="ACC_epsilon"/>
</dbReference>
<organism evidence="2 3">
    <name type="scientific">Herbiconiux daphne</name>
    <dbReference type="NCBI Taxonomy" id="2970914"/>
    <lineage>
        <taxon>Bacteria</taxon>
        <taxon>Bacillati</taxon>
        <taxon>Actinomycetota</taxon>
        <taxon>Actinomycetes</taxon>
        <taxon>Micrococcales</taxon>
        <taxon>Microbacteriaceae</taxon>
        <taxon>Herbiconiux</taxon>
    </lineage>
</organism>
<reference evidence="2" key="1">
    <citation type="submission" date="2022-08" db="EMBL/GenBank/DDBJ databases">
        <authorList>
            <person name="Deng Y."/>
            <person name="Han X.-F."/>
            <person name="Zhang Y.-Q."/>
        </authorList>
    </citation>
    <scope>NUCLEOTIDE SEQUENCE</scope>
    <source>
        <strain evidence="2">CPCC 203386</strain>
    </source>
</reference>
<dbReference type="Proteomes" id="UP001165586">
    <property type="component" value="Unassembled WGS sequence"/>
</dbReference>
<gene>
    <name evidence="2" type="ORF">N1032_14015</name>
</gene>
<evidence type="ECO:0000256" key="1">
    <source>
        <dbReference type="SAM" id="MobiDB-lite"/>
    </source>
</evidence>
<evidence type="ECO:0000313" key="3">
    <source>
        <dbReference type="Proteomes" id="UP001165586"/>
    </source>
</evidence>
<dbReference type="RefSeq" id="WP_259539756.1">
    <property type="nucleotide sequence ID" value="NZ_JANLCJ010000005.1"/>
</dbReference>
<keyword evidence="3" id="KW-1185">Reference proteome</keyword>
<feature type="region of interest" description="Disordered" evidence="1">
    <location>
        <begin position="52"/>
        <end position="78"/>
    </location>
</feature>
<accession>A0ABT2H4K0</accession>